<dbReference type="RefSeq" id="WP_203629281.1">
    <property type="nucleotide sequence ID" value="NZ_BNJR01000007.1"/>
</dbReference>
<accession>A0ABQ3VYG6</accession>
<dbReference type="Proteomes" id="UP000604765">
    <property type="component" value="Unassembled WGS sequence"/>
</dbReference>
<name>A0ABQ3VYG6_9LACO</name>
<reference evidence="2 3" key="1">
    <citation type="journal article" date="2021" name="Int. J. Syst. Evol. Microbiol.">
        <title>Lentilactobacillus fungorum sp. nov., isolated from spent mushroom substrates.</title>
        <authorList>
            <person name="Tohno M."/>
            <person name="Tanizawa Y."/>
            <person name="Kojima Y."/>
            <person name="Sakamoto M."/>
            <person name="Ohkuma M."/>
            <person name="Kobayashi H."/>
        </authorList>
    </citation>
    <scope>NUCLEOTIDE SEQUENCE [LARGE SCALE GENOMIC DNA]</scope>
    <source>
        <strain evidence="2 3">YK48G</strain>
    </source>
</reference>
<feature type="transmembrane region" description="Helical" evidence="1">
    <location>
        <begin position="34"/>
        <end position="54"/>
    </location>
</feature>
<keyword evidence="1" id="KW-0812">Transmembrane</keyword>
<sequence length="60" mass="6724">MKKHLFGIIVAISLVFAMMSWGLSQIWIQLFPQVASLMTATTIIIFSLIAIKITDTLENN</sequence>
<dbReference type="EMBL" id="BNJR01000007">
    <property type="protein sequence ID" value="GHP13231.1"/>
    <property type="molecule type" value="Genomic_DNA"/>
</dbReference>
<protein>
    <submittedName>
        <fullName evidence="2">Uncharacterized protein</fullName>
    </submittedName>
</protein>
<keyword evidence="1" id="KW-0472">Membrane</keyword>
<evidence type="ECO:0000256" key="1">
    <source>
        <dbReference type="SAM" id="Phobius"/>
    </source>
</evidence>
<evidence type="ECO:0000313" key="2">
    <source>
        <dbReference type="EMBL" id="GHP13231.1"/>
    </source>
</evidence>
<keyword evidence="1" id="KW-1133">Transmembrane helix</keyword>
<evidence type="ECO:0000313" key="3">
    <source>
        <dbReference type="Proteomes" id="UP000604765"/>
    </source>
</evidence>
<keyword evidence="3" id="KW-1185">Reference proteome</keyword>
<organism evidence="2 3">
    <name type="scientific">Lentilactobacillus fungorum</name>
    <dbReference type="NCBI Taxonomy" id="2201250"/>
    <lineage>
        <taxon>Bacteria</taxon>
        <taxon>Bacillati</taxon>
        <taxon>Bacillota</taxon>
        <taxon>Bacilli</taxon>
        <taxon>Lactobacillales</taxon>
        <taxon>Lactobacillaceae</taxon>
        <taxon>Lentilactobacillus</taxon>
    </lineage>
</organism>
<proteinExistence type="predicted"/>
<comment type="caution">
    <text evidence="2">The sequence shown here is derived from an EMBL/GenBank/DDBJ whole genome shotgun (WGS) entry which is preliminary data.</text>
</comment>
<gene>
    <name evidence="2" type="ORF">YK48G_06560</name>
</gene>